<feature type="domain" description="AAA+ ATPase" evidence="2">
    <location>
        <begin position="30"/>
        <end position="251"/>
    </location>
</feature>
<dbReference type="PANTHER" id="PTHR10803">
    <property type="entry name" value="ARSENICAL PUMP-DRIVING ATPASE ARSENITE-TRANSLOCATING ATPASE"/>
    <property type="match status" value="1"/>
</dbReference>
<dbReference type="PANTHER" id="PTHR10803:SF3">
    <property type="entry name" value="ATPASE GET3"/>
    <property type="match status" value="1"/>
</dbReference>
<feature type="domain" description="AAA+ ATPase" evidence="2">
    <location>
        <begin position="350"/>
        <end position="548"/>
    </location>
</feature>
<reference evidence="4" key="1">
    <citation type="journal article" date="2019" name="Int. J. Syst. Evol. Microbiol.">
        <title>The Global Catalogue of Microorganisms (GCM) 10K type strain sequencing project: providing services to taxonomists for standard genome sequencing and annotation.</title>
        <authorList>
            <consortium name="The Broad Institute Genomics Platform"/>
            <consortium name="The Broad Institute Genome Sequencing Center for Infectious Disease"/>
            <person name="Wu L."/>
            <person name="Ma J."/>
        </authorList>
    </citation>
    <scope>NUCLEOTIDE SEQUENCE [LARGE SCALE GENOMIC DNA]</scope>
    <source>
        <strain evidence="4">JCM 9918</strain>
    </source>
</reference>
<dbReference type="EMBL" id="JBHSNZ010000006">
    <property type="protein sequence ID" value="MFC5808070.1"/>
    <property type="molecule type" value="Genomic_DNA"/>
</dbReference>
<dbReference type="Pfam" id="PF02374">
    <property type="entry name" value="ArsA_ATPase"/>
    <property type="match status" value="2"/>
</dbReference>
<dbReference type="InterPro" id="IPR027541">
    <property type="entry name" value="Ars_ATPase"/>
</dbReference>
<proteinExistence type="inferred from homology"/>
<dbReference type="Proteomes" id="UP001596112">
    <property type="component" value="Unassembled WGS sequence"/>
</dbReference>
<dbReference type="RefSeq" id="WP_272169710.1">
    <property type="nucleotide sequence ID" value="NZ_JAQOSL010000011.1"/>
</dbReference>
<dbReference type="InterPro" id="IPR016300">
    <property type="entry name" value="ATPase_ArsA/GET3"/>
</dbReference>
<protein>
    <submittedName>
        <fullName evidence="3">Arsenical pump-driving ATPase</fullName>
    </submittedName>
</protein>
<dbReference type="InterPro" id="IPR027417">
    <property type="entry name" value="P-loop_NTPase"/>
</dbReference>
<dbReference type="PIRSF" id="PIRSF001327">
    <property type="entry name" value="Arsenical_pump-driving_ATPase"/>
    <property type="match status" value="1"/>
</dbReference>
<dbReference type="Gene3D" id="3.40.50.300">
    <property type="entry name" value="P-loop containing nucleotide triphosphate hydrolases"/>
    <property type="match status" value="2"/>
</dbReference>
<evidence type="ECO:0000313" key="4">
    <source>
        <dbReference type="Proteomes" id="UP001596112"/>
    </source>
</evidence>
<comment type="caution">
    <text evidence="3">The sequence shown here is derived from an EMBL/GenBank/DDBJ whole genome shotgun (WGS) entry which is preliminary data.</text>
</comment>
<keyword evidence="4" id="KW-1185">Reference proteome</keyword>
<organism evidence="3 4">
    <name type="scientific">Streptomyces heilongjiangensis</name>
    <dbReference type="NCBI Taxonomy" id="945052"/>
    <lineage>
        <taxon>Bacteria</taxon>
        <taxon>Bacillati</taxon>
        <taxon>Actinomycetota</taxon>
        <taxon>Actinomycetes</taxon>
        <taxon>Kitasatosporales</taxon>
        <taxon>Streptomycetaceae</taxon>
        <taxon>Streptomyces</taxon>
    </lineage>
</organism>
<dbReference type="NCBIfam" id="TIGR04291">
    <property type="entry name" value="arsen_driv_ArsA"/>
    <property type="match status" value="1"/>
</dbReference>
<dbReference type="NCBIfam" id="TIGR00345">
    <property type="entry name" value="GET3_arsA_TRC40"/>
    <property type="match status" value="1"/>
</dbReference>
<dbReference type="SUPFAM" id="SSF52540">
    <property type="entry name" value="P-loop containing nucleoside triphosphate hydrolases"/>
    <property type="match status" value="2"/>
</dbReference>
<accession>A0ABW1B4G3</accession>
<sequence length="609" mass="64440">MAAISDNSARYRDLPAQSSSLPVLDWGSWRTPFVFFTGKGGVGKTTVAGAAAVALADAGRSVLMVSTDPASNLGELLGTPVGPAPGAVPGVPGLELMNLDPEEAAAAYRERVIGPYRGVAPQEELRDIEEQLAGECTVEVAAFDRFTQLIVRPELVGRYDHVLFDTAPTGHTLRLLSLPSAWSQFIETSPEGASCLGPRSGLQAQRTQYRVAVEQLAAPERTTLVLVSRPEAAALREAGRAGAELAAQGIRNQRLVVNGLLREPLAGDRVAEALAARELSALDARPASLRAIPTAQVPLVGWDLTGITALRALVSGRGGPVPRPDVPIDAAEAAPLPSLEALVDELAAGPPGAVMVMGKGGVGKTTIAAAVAVGLARRGHDVHLSTTDPAGRPADVLAGDACGHLTVSRIDPAAELARYTADRLRAAERMAPDRRALLEEDLRSPCTEELAVFRAFAELLSRARGRFVVVDTAPSGHTLRLLDLTGSYHRQVMTDADQVHGRITTPLMRLRDPAHTRVLIVTLPELTPVSEAAALQDSLRRAGIEPFGWVANAALTASGTHDPLLRSRAALEHPQLHRIRDELSANAWLVPWQSEALVGEDQLAALSHT</sequence>
<evidence type="ECO:0000256" key="1">
    <source>
        <dbReference type="ARBA" id="ARBA00011040"/>
    </source>
</evidence>
<dbReference type="InterPro" id="IPR025723">
    <property type="entry name" value="ArsA/GET3_ATPase-like"/>
</dbReference>
<name>A0ABW1B4G3_9ACTN</name>
<dbReference type="CDD" id="cd02035">
    <property type="entry name" value="ArsA"/>
    <property type="match status" value="2"/>
</dbReference>
<evidence type="ECO:0000259" key="2">
    <source>
        <dbReference type="SMART" id="SM00382"/>
    </source>
</evidence>
<comment type="similarity">
    <text evidence="1">Belongs to the arsA ATPase family.</text>
</comment>
<dbReference type="InterPro" id="IPR003593">
    <property type="entry name" value="AAA+_ATPase"/>
</dbReference>
<dbReference type="SMART" id="SM00382">
    <property type="entry name" value="AAA"/>
    <property type="match status" value="2"/>
</dbReference>
<gene>
    <name evidence="3" type="primary">arsA</name>
    <name evidence="3" type="ORF">ACFQGO_11200</name>
</gene>
<evidence type="ECO:0000313" key="3">
    <source>
        <dbReference type="EMBL" id="MFC5808070.1"/>
    </source>
</evidence>